<dbReference type="InterPro" id="IPR001054">
    <property type="entry name" value="A/G_cyclase"/>
</dbReference>
<evidence type="ECO:0000259" key="2">
    <source>
        <dbReference type="PROSITE" id="PS50125"/>
    </source>
</evidence>
<dbReference type="EMBL" id="AP022583">
    <property type="protein sequence ID" value="BBY06757.1"/>
    <property type="molecule type" value="Genomic_DNA"/>
</dbReference>
<evidence type="ECO:0000313" key="4">
    <source>
        <dbReference type="Proteomes" id="UP000466894"/>
    </source>
</evidence>
<dbReference type="GO" id="GO:0009190">
    <property type="term" value="P:cyclic nucleotide biosynthetic process"/>
    <property type="evidence" value="ECO:0007669"/>
    <property type="project" value="InterPro"/>
</dbReference>
<dbReference type="KEGG" id="mnv:MNVI_20750"/>
<accession>A0A7I7PDR2</accession>
<dbReference type="GO" id="GO:0035556">
    <property type="term" value="P:intracellular signal transduction"/>
    <property type="evidence" value="ECO:0007669"/>
    <property type="project" value="InterPro"/>
</dbReference>
<evidence type="ECO:0000256" key="1">
    <source>
        <dbReference type="SAM" id="MobiDB-lite"/>
    </source>
</evidence>
<evidence type="ECO:0000313" key="3">
    <source>
        <dbReference type="EMBL" id="BBY06757.1"/>
    </source>
</evidence>
<gene>
    <name evidence="3" type="ORF">MNVI_20750</name>
</gene>
<dbReference type="CDD" id="cd07302">
    <property type="entry name" value="CHD"/>
    <property type="match status" value="1"/>
</dbReference>
<reference evidence="3 4" key="1">
    <citation type="journal article" date="2019" name="Emerg. Microbes Infect.">
        <title>Comprehensive subspecies identification of 175 nontuberculous mycobacteria species based on 7547 genomic profiles.</title>
        <authorList>
            <person name="Matsumoto Y."/>
            <person name="Kinjo T."/>
            <person name="Motooka D."/>
            <person name="Nabeya D."/>
            <person name="Jung N."/>
            <person name="Uechi K."/>
            <person name="Horii T."/>
            <person name="Iida T."/>
            <person name="Fujita J."/>
            <person name="Nakamura S."/>
        </authorList>
    </citation>
    <scope>NUCLEOTIDE SEQUENCE [LARGE SCALE GENOMIC DNA]</scope>
    <source>
        <strain evidence="3 4">JCM 16367</strain>
    </source>
</reference>
<protein>
    <recommendedName>
        <fullName evidence="2">Guanylate cyclase domain-containing protein</fullName>
    </recommendedName>
</protein>
<dbReference type="InterPro" id="IPR029787">
    <property type="entry name" value="Nucleotide_cyclase"/>
</dbReference>
<dbReference type="GO" id="GO:0004016">
    <property type="term" value="F:adenylate cyclase activity"/>
    <property type="evidence" value="ECO:0007669"/>
    <property type="project" value="UniProtKB-ARBA"/>
</dbReference>
<dbReference type="PROSITE" id="PS50125">
    <property type="entry name" value="GUANYLATE_CYCLASE_2"/>
    <property type="match status" value="1"/>
</dbReference>
<dbReference type="AlphaFoldDB" id="A0A7I7PDR2"/>
<proteinExistence type="predicted"/>
<dbReference type="Proteomes" id="UP000466894">
    <property type="component" value="Chromosome"/>
</dbReference>
<sequence length="190" mass="20295">MARAAPIEAIELLNRFFAVIVEEVDRHHGLVNKFEGDAALAVFGASLQLEQPGDAALSGARSIADLVCEEVPDCPAGIGVSAGQVVADNVGTKHRFEYTVIGDPSMRQRDCASWRNRVPGESSRLLTPLTARANRSASAGALTARSCYEGATNQPGWPSPDRAENLSHVVLGAPAPTARQSLRGRRRRAR</sequence>
<feature type="domain" description="Guanylate cyclase" evidence="2">
    <location>
        <begin position="1"/>
        <end position="103"/>
    </location>
</feature>
<feature type="region of interest" description="Disordered" evidence="1">
    <location>
        <begin position="169"/>
        <end position="190"/>
    </location>
</feature>
<organism evidence="3 4">
    <name type="scientific">Mycobacterium noviomagense</name>
    <dbReference type="NCBI Taxonomy" id="459858"/>
    <lineage>
        <taxon>Bacteria</taxon>
        <taxon>Bacillati</taxon>
        <taxon>Actinomycetota</taxon>
        <taxon>Actinomycetes</taxon>
        <taxon>Mycobacteriales</taxon>
        <taxon>Mycobacteriaceae</taxon>
        <taxon>Mycobacterium</taxon>
    </lineage>
</organism>
<dbReference type="SUPFAM" id="SSF55073">
    <property type="entry name" value="Nucleotide cyclase"/>
    <property type="match status" value="1"/>
</dbReference>
<name>A0A7I7PDR2_9MYCO</name>
<dbReference type="Gene3D" id="3.30.70.1230">
    <property type="entry name" value="Nucleotide cyclase"/>
    <property type="match status" value="1"/>
</dbReference>